<feature type="domain" description="AMIN-like" evidence="2">
    <location>
        <begin position="110"/>
        <end position="235"/>
    </location>
</feature>
<dbReference type="OrthoDB" id="3393679at2"/>
<dbReference type="PROSITE" id="PS51257">
    <property type="entry name" value="PROKAR_LIPOPROTEIN"/>
    <property type="match status" value="1"/>
</dbReference>
<dbReference type="InterPro" id="IPR056303">
    <property type="entry name" value="AMIN-like"/>
</dbReference>
<proteinExistence type="predicted"/>
<organism evidence="3 4">
    <name type="scientific">Corallococcus sicarius</name>
    <dbReference type="NCBI Taxonomy" id="2316726"/>
    <lineage>
        <taxon>Bacteria</taxon>
        <taxon>Pseudomonadati</taxon>
        <taxon>Myxococcota</taxon>
        <taxon>Myxococcia</taxon>
        <taxon>Myxococcales</taxon>
        <taxon>Cystobacterineae</taxon>
        <taxon>Myxococcaceae</taxon>
        <taxon>Corallococcus</taxon>
    </lineage>
</organism>
<sequence>MRLRQGLCVLGLAGGLLGAGCEKPEPPTVPMDVPAVTPPTNTVPREGTAAATPPVHRVLAVDAGLQPAPGSATAPPGSAVTDAGSSPLAADSAWTTDVVEKKRGEPPSITLRSVRTGTHPGYDRTVFEFEGPRLPGYHLAYVKTPVQECGSGNDVTPPGKAALEVRFTLAQAHTDEGQATVAQRTFKPALPSVLELTRLCDFEGEVTWVLGTTRRAPFRVLELREPTRLVLDVQH</sequence>
<evidence type="ECO:0000313" key="3">
    <source>
        <dbReference type="EMBL" id="RKH35103.1"/>
    </source>
</evidence>
<feature type="region of interest" description="Disordered" evidence="1">
    <location>
        <begin position="66"/>
        <end position="88"/>
    </location>
</feature>
<gene>
    <name evidence="3" type="ORF">D7X12_34385</name>
</gene>
<dbReference type="RefSeq" id="WP_120629440.1">
    <property type="nucleotide sequence ID" value="NZ_RAWG01000329.1"/>
</dbReference>
<dbReference type="AlphaFoldDB" id="A0A3A8MT05"/>
<evidence type="ECO:0000313" key="4">
    <source>
        <dbReference type="Proteomes" id="UP000273405"/>
    </source>
</evidence>
<keyword evidence="4" id="KW-1185">Reference proteome</keyword>
<feature type="compositionally biased region" description="Low complexity" evidence="1">
    <location>
        <begin position="67"/>
        <end position="79"/>
    </location>
</feature>
<dbReference type="Proteomes" id="UP000273405">
    <property type="component" value="Unassembled WGS sequence"/>
</dbReference>
<evidence type="ECO:0000256" key="1">
    <source>
        <dbReference type="SAM" id="MobiDB-lite"/>
    </source>
</evidence>
<comment type="caution">
    <text evidence="3">The sequence shown here is derived from an EMBL/GenBank/DDBJ whole genome shotgun (WGS) entry which is preliminary data.</text>
</comment>
<dbReference type="EMBL" id="RAWG01000329">
    <property type="protein sequence ID" value="RKH35103.1"/>
    <property type="molecule type" value="Genomic_DNA"/>
</dbReference>
<accession>A0A3A8MT05</accession>
<dbReference type="Pfam" id="PF24837">
    <property type="entry name" value="AMIN-like"/>
    <property type="match status" value="1"/>
</dbReference>
<name>A0A3A8MT05_9BACT</name>
<protein>
    <recommendedName>
        <fullName evidence="2">AMIN-like domain-containing protein</fullName>
    </recommendedName>
</protein>
<evidence type="ECO:0000259" key="2">
    <source>
        <dbReference type="Pfam" id="PF24837"/>
    </source>
</evidence>
<reference evidence="4" key="1">
    <citation type="submission" date="2018-09" db="EMBL/GenBank/DDBJ databases">
        <authorList>
            <person name="Livingstone P.G."/>
            <person name="Whitworth D.E."/>
        </authorList>
    </citation>
    <scope>NUCLEOTIDE SEQUENCE [LARGE SCALE GENOMIC DNA]</scope>
    <source>
        <strain evidence="4">CA040B</strain>
    </source>
</reference>